<proteinExistence type="inferred from homology"/>
<dbReference type="GO" id="GO:0033214">
    <property type="term" value="P:siderophore-iron import into cell"/>
    <property type="evidence" value="ECO:0007669"/>
    <property type="project" value="TreeGrafter"/>
</dbReference>
<dbReference type="Gene3D" id="1.10.3470.10">
    <property type="entry name" value="ABC transporter involved in vitamin B12 uptake, BtuC"/>
    <property type="match status" value="1"/>
</dbReference>
<dbReference type="CDD" id="cd06550">
    <property type="entry name" value="TM_ABC_iron-siderophores_like"/>
    <property type="match status" value="1"/>
</dbReference>
<organism evidence="9">
    <name type="scientific">Paenibacillus sp. BIHB 4019</name>
    <dbReference type="NCBI Taxonomy" id="1870819"/>
    <lineage>
        <taxon>Bacteria</taxon>
        <taxon>Bacillati</taxon>
        <taxon>Bacillota</taxon>
        <taxon>Bacilli</taxon>
        <taxon>Bacillales</taxon>
        <taxon>Paenibacillaceae</taxon>
        <taxon>Paenibacillus</taxon>
    </lineage>
</organism>
<feature type="transmembrane region" description="Helical" evidence="8">
    <location>
        <begin position="87"/>
        <end position="109"/>
    </location>
</feature>
<dbReference type="EMBL" id="CP016808">
    <property type="protein sequence ID" value="ANY68112.1"/>
    <property type="molecule type" value="Genomic_DNA"/>
</dbReference>
<sequence length="333" mass="35316">MTNPFRIAAWGTAAAMLLIAMVLSVSLGSTIFSVSMIVDSIFHFDGSRDHIILRNVRFPRTIVTVLAGANLAVAGALMQAITRNVLASPGIFGINSGAAAVAVLLMVIYPQVTSSNLVFAAFVGGACAALIVYAMATAFKQTHMAVHLALTGVAIQAMLSAFTQTIIMFNEIQLDRILFWLAGSVSSRKWEHAAVLLKWSIPALLVAFTLGRSASVLSLGDSLAKGLGQRLALARGLMALIVIVLAGVTVSVTGPIGFVGLIVPHIARQLTGLDYRSVLPLSALCGALLLLLADLLSRYIVFPYETPVGIVTALIGTPFFIYLARRRKKEAKI</sequence>
<protein>
    <submittedName>
        <fullName evidence="9">Iron-siderophore ABC transporter permease</fullName>
    </submittedName>
</protein>
<feature type="transmembrane region" description="Helical" evidence="8">
    <location>
        <begin position="12"/>
        <end position="38"/>
    </location>
</feature>
<accession>A0A1B2DK72</accession>
<dbReference type="PANTHER" id="PTHR30472:SF1">
    <property type="entry name" value="FE(3+) DICITRATE TRANSPORT SYSTEM PERMEASE PROTEIN FECC-RELATED"/>
    <property type="match status" value="1"/>
</dbReference>
<feature type="transmembrane region" description="Helical" evidence="8">
    <location>
        <begin position="58"/>
        <end position="81"/>
    </location>
</feature>
<feature type="transmembrane region" description="Helical" evidence="8">
    <location>
        <begin position="307"/>
        <end position="324"/>
    </location>
</feature>
<dbReference type="GO" id="GO:0005886">
    <property type="term" value="C:plasma membrane"/>
    <property type="evidence" value="ECO:0007669"/>
    <property type="project" value="UniProtKB-SubCell"/>
</dbReference>
<reference evidence="9" key="1">
    <citation type="submission" date="2016-08" db="EMBL/GenBank/DDBJ databases">
        <title>Complete Genome Seqeunce of Paenibacillus sp. BIHB 4019 from tea rhizoplane.</title>
        <authorList>
            <person name="Thakur R."/>
            <person name="Swarnkar M.K."/>
            <person name="Gulati A."/>
        </authorList>
    </citation>
    <scope>NUCLEOTIDE SEQUENCE [LARGE SCALE GENOMIC DNA]</scope>
    <source>
        <strain evidence="9">BIHB4019</strain>
    </source>
</reference>
<dbReference type="InterPro" id="IPR037294">
    <property type="entry name" value="ABC_BtuC-like"/>
</dbReference>
<keyword evidence="3" id="KW-0813">Transport</keyword>
<keyword evidence="6 8" id="KW-1133">Transmembrane helix</keyword>
<comment type="subcellular location">
    <subcellularLocation>
        <location evidence="1">Cell membrane</location>
        <topology evidence="1">Multi-pass membrane protein</topology>
    </subcellularLocation>
</comment>
<evidence type="ECO:0000256" key="7">
    <source>
        <dbReference type="ARBA" id="ARBA00023136"/>
    </source>
</evidence>
<gene>
    <name evidence="9" type="ORF">BBD42_17730</name>
</gene>
<evidence type="ECO:0000256" key="2">
    <source>
        <dbReference type="ARBA" id="ARBA00007935"/>
    </source>
</evidence>
<feature type="transmembrane region" description="Helical" evidence="8">
    <location>
        <begin position="116"/>
        <end position="136"/>
    </location>
</feature>
<dbReference type="AlphaFoldDB" id="A0A1B2DK72"/>
<evidence type="ECO:0000256" key="3">
    <source>
        <dbReference type="ARBA" id="ARBA00022448"/>
    </source>
</evidence>
<dbReference type="SUPFAM" id="SSF81345">
    <property type="entry name" value="ABC transporter involved in vitamin B12 uptake, BtuC"/>
    <property type="match status" value="1"/>
</dbReference>
<evidence type="ECO:0000313" key="9">
    <source>
        <dbReference type="EMBL" id="ANY68112.1"/>
    </source>
</evidence>
<feature type="transmembrane region" description="Helical" evidence="8">
    <location>
        <begin position="237"/>
        <end position="266"/>
    </location>
</feature>
<evidence type="ECO:0000256" key="4">
    <source>
        <dbReference type="ARBA" id="ARBA00022475"/>
    </source>
</evidence>
<keyword evidence="5 8" id="KW-0812">Transmembrane</keyword>
<evidence type="ECO:0000256" key="6">
    <source>
        <dbReference type="ARBA" id="ARBA00022989"/>
    </source>
</evidence>
<name>A0A1B2DK72_9BACL</name>
<dbReference type="PANTHER" id="PTHR30472">
    <property type="entry name" value="FERRIC ENTEROBACTIN TRANSPORT SYSTEM PERMEASE PROTEIN"/>
    <property type="match status" value="1"/>
</dbReference>
<comment type="similarity">
    <text evidence="2">Belongs to the binding-protein-dependent transport system permease family. FecCD subfamily.</text>
</comment>
<evidence type="ECO:0000256" key="8">
    <source>
        <dbReference type="SAM" id="Phobius"/>
    </source>
</evidence>
<dbReference type="GO" id="GO:0022857">
    <property type="term" value="F:transmembrane transporter activity"/>
    <property type="evidence" value="ECO:0007669"/>
    <property type="project" value="InterPro"/>
</dbReference>
<dbReference type="FunFam" id="1.10.3470.10:FF:000001">
    <property type="entry name" value="Vitamin B12 ABC transporter permease BtuC"/>
    <property type="match status" value="1"/>
</dbReference>
<dbReference type="RefSeq" id="WP_099519267.1">
    <property type="nucleotide sequence ID" value="NZ_CP016808.1"/>
</dbReference>
<keyword evidence="7 8" id="KW-0472">Membrane</keyword>
<dbReference type="Pfam" id="PF01032">
    <property type="entry name" value="FecCD"/>
    <property type="match status" value="1"/>
</dbReference>
<evidence type="ECO:0000256" key="1">
    <source>
        <dbReference type="ARBA" id="ARBA00004651"/>
    </source>
</evidence>
<feature type="transmembrane region" description="Helical" evidence="8">
    <location>
        <begin position="148"/>
        <end position="169"/>
    </location>
</feature>
<evidence type="ECO:0000256" key="5">
    <source>
        <dbReference type="ARBA" id="ARBA00022692"/>
    </source>
</evidence>
<feature type="transmembrane region" description="Helical" evidence="8">
    <location>
        <begin position="278"/>
        <end position="301"/>
    </location>
</feature>
<dbReference type="InterPro" id="IPR000522">
    <property type="entry name" value="ABC_transptr_permease_BtuC"/>
</dbReference>
<keyword evidence="4" id="KW-1003">Cell membrane</keyword>